<dbReference type="InterPro" id="IPR002208">
    <property type="entry name" value="SecY/SEC61-alpha"/>
</dbReference>
<gene>
    <name evidence="2" type="ORF">PSTT_17160</name>
</gene>
<dbReference type="Gene3D" id="1.10.3370.10">
    <property type="entry name" value="SecY subunit domain"/>
    <property type="match status" value="1"/>
</dbReference>
<name>A0A2S4U999_9BASI</name>
<feature type="transmembrane region" description="Helical" evidence="1">
    <location>
        <begin position="53"/>
        <end position="76"/>
    </location>
</feature>
<dbReference type="VEuPathDB" id="FungiDB:PSHT_14323"/>
<reference evidence="2" key="1">
    <citation type="submission" date="2017-12" db="EMBL/GenBank/DDBJ databases">
        <title>Gene loss provides genomic basis for host adaptation in cereal stripe rust fungi.</title>
        <authorList>
            <person name="Xia C."/>
        </authorList>
    </citation>
    <scope>NUCLEOTIDE SEQUENCE [LARGE SCALE GENOMIC DNA]</scope>
    <source>
        <strain evidence="2">93-210</strain>
    </source>
</reference>
<sequence length="204" mass="23105">MITQLFTGAWSVEVGYTDHTHKRWLLHSPIQLFIFLHQTYESLIPNSPVSIDFQLLILFGQGIVYALTVVVGLILILSHELLQKGYDLLLGTSLFIATNIFESITWKAISPTTINIGRGPQFGGALIACSIFHVEQQNWTIEEGLLPRPIAECDELECYRRYLCGCDLPPRFPSLDSGHVRPIQGPTWYLPRQALLHFQHPDHA</sequence>
<evidence type="ECO:0000313" key="3">
    <source>
        <dbReference type="Proteomes" id="UP000239156"/>
    </source>
</evidence>
<evidence type="ECO:0000313" key="2">
    <source>
        <dbReference type="EMBL" id="POV93845.1"/>
    </source>
</evidence>
<keyword evidence="1" id="KW-0812">Transmembrane</keyword>
<dbReference type="PANTHER" id="PTHR10906">
    <property type="entry name" value="SECY/SEC61-ALPHA FAMILY MEMBER"/>
    <property type="match status" value="1"/>
</dbReference>
<dbReference type="AlphaFoldDB" id="A0A2S4U999"/>
<dbReference type="VEuPathDB" id="FungiDB:PSTT_17160"/>
<keyword evidence="1" id="KW-0472">Membrane</keyword>
<dbReference type="EMBL" id="PKSL01000491">
    <property type="protein sequence ID" value="POV93845.1"/>
    <property type="molecule type" value="Genomic_DNA"/>
</dbReference>
<comment type="caution">
    <text evidence="2">The sequence shown here is derived from an EMBL/GenBank/DDBJ whole genome shotgun (WGS) entry which is preliminary data.</text>
</comment>
<dbReference type="GO" id="GO:0015031">
    <property type="term" value="P:protein transport"/>
    <property type="evidence" value="ECO:0007669"/>
    <property type="project" value="InterPro"/>
</dbReference>
<dbReference type="InterPro" id="IPR023201">
    <property type="entry name" value="SecY_dom_sf"/>
</dbReference>
<keyword evidence="1" id="KW-1133">Transmembrane helix</keyword>
<protein>
    <submittedName>
        <fullName evidence="2">Uncharacterized protein</fullName>
    </submittedName>
</protein>
<dbReference type="GO" id="GO:0016020">
    <property type="term" value="C:membrane"/>
    <property type="evidence" value="ECO:0007669"/>
    <property type="project" value="InterPro"/>
</dbReference>
<evidence type="ECO:0000256" key="1">
    <source>
        <dbReference type="SAM" id="Phobius"/>
    </source>
</evidence>
<accession>A0A2S4U999</accession>
<organism evidence="2 3">
    <name type="scientific">Puccinia striiformis</name>
    <dbReference type="NCBI Taxonomy" id="27350"/>
    <lineage>
        <taxon>Eukaryota</taxon>
        <taxon>Fungi</taxon>
        <taxon>Dikarya</taxon>
        <taxon>Basidiomycota</taxon>
        <taxon>Pucciniomycotina</taxon>
        <taxon>Pucciniomycetes</taxon>
        <taxon>Pucciniales</taxon>
        <taxon>Pucciniaceae</taxon>
        <taxon>Puccinia</taxon>
    </lineage>
</organism>
<keyword evidence="3" id="KW-1185">Reference proteome</keyword>
<dbReference type="Proteomes" id="UP000239156">
    <property type="component" value="Unassembled WGS sequence"/>
</dbReference>
<proteinExistence type="predicted"/>